<dbReference type="AlphaFoldDB" id="A0A6G0YYW6"/>
<proteinExistence type="predicted"/>
<evidence type="ECO:0000313" key="2">
    <source>
        <dbReference type="Proteomes" id="UP000478052"/>
    </source>
</evidence>
<dbReference type="OrthoDB" id="6622440at2759"/>
<protein>
    <submittedName>
        <fullName evidence="1">Kinesin-related protein 2-like</fullName>
    </submittedName>
</protein>
<accession>A0A6G0YYW6</accession>
<feature type="non-terminal residue" evidence="1">
    <location>
        <position position="1"/>
    </location>
</feature>
<organism evidence="1 2">
    <name type="scientific">Aphis craccivora</name>
    <name type="common">Cowpea aphid</name>
    <dbReference type="NCBI Taxonomy" id="307492"/>
    <lineage>
        <taxon>Eukaryota</taxon>
        <taxon>Metazoa</taxon>
        <taxon>Ecdysozoa</taxon>
        <taxon>Arthropoda</taxon>
        <taxon>Hexapoda</taxon>
        <taxon>Insecta</taxon>
        <taxon>Pterygota</taxon>
        <taxon>Neoptera</taxon>
        <taxon>Paraneoptera</taxon>
        <taxon>Hemiptera</taxon>
        <taxon>Sternorrhyncha</taxon>
        <taxon>Aphidomorpha</taxon>
        <taxon>Aphidoidea</taxon>
        <taxon>Aphididae</taxon>
        <taxon>Aphidini</taxon>
        <taxon>Aphis</taxon>
        <taxon>Aphis</taxon>
    </lineage>
</organism>
<name>A0A6G0YYW6_APHCR</name>
<comment type="caution">
    <text evidence="1">The sequence shown here is derived from an EMBL/GenBank/DDBJ whole genome shotgun (WGS) entry which is preliminary data.</text>
</comment>
<dbReference type="EMBL" id="VUJU01001979">
    <property type="protein sequence ID" value="KAF0763037.1"/>
    <property type="molecule type" value="Genomic_DNA"/>
</dbReference>
<sequence length="67" mass="7639">LQRSKKKKIFSTLAICSLIFNSIKKIEKFKDSNTIDIEGPIKVFIAGAKFRLKTPNNDNEKNINNTI</sequence>
<gene>
    <name evidence="1" type="ORF">FWK35_00017016</name>
</gene>
<keyword evidence="2" id="KW-1185">Reference proteome</keyword>
<evidence type="ECO:0000313" key="1">
    <source>
        <dbReference type="EMBL" id="KAF0763037.1"/>
    </source>
</evidence>
<reference evidence="1 2" key="1">
    <citation type="submission" date="2019-08" db="EMBL/GenBank/DDBJ databases">
        <title>Whole genome of Aphis craccivora.</title>
        <authorList>
            <person name="Voronova N.V."/>
            <person name="Shulinski R.S."/>
            <person name="Bandarenka Y.V."/>
            <person name="Zhorov D.G."/>
            <person name="Warner D."/>
        </authorList>
    </citation>
    <scope>NUCLEOTIDE SEQUENCE [LARGE SCALE GENOMIC DNA]</scope>
    <source>
        <strain evidence="1">180601</strain>
        <tissue evidence="1">Whole Body</tissue>
    </source>
</reference>
<dbReference type="Proteomes" id="UP000478052">
    <property type="component" value="Unassembled WGS sequence"/>
</dbReference>